<protein>
    <submittedName>
        <fullName evidence="1">10380_t:CDS:1</fullName>
    </submittedName>
</protein>
<sequence length="77" mass="8422">MPYVPPKTSTYITTSLTIKQVIPTTCIGHTRNCECPIVEVINLTLSTTVNAKNKSESQITATRDTANNSAVLKTRQL</sequence>
<evidence type="ECO:0000313" key="2">
    <source>
        <dbReference type="Proteomes" id="UP000789920"/>
    </source>
</evidence>
<organism evidence="1 2">
    <name type="scientific">Racocetra persica</name>
    <dbReference type="NCBI Taxonomy" id="160502"/>
    <lineage>
        <taxon>Eukaryota</taxon>
        <taxon>Fungi</taxon>
        <taxon>Fungi incertae sedis</taxon>
        <taxon>Mucoromycota</taxon>
        <taxon>Glomeromycotina</taxon>
        <taxon>Glomeromycetes</taxon>
        <taxon>Diversisporales</taxon>
        <taxon>Gigasporaceae</taxon>
        <taxon>Racocetra</taxon>
    </lineage>
</organism>
<proteinExistence type="predicted"/>
<name>A0ACA9SJK9_9GLOM</name>
<accession>A0ACA9SJK9</accession>
<evidence type="ECO:0000313" key="1">
    <source>
        <dbReference type="EMBL" id="CAG8840287.1"/>
    </source>
</evidence>
<feature type="non-terminal residue" evidence="1">
    <location>
        <position position="77"/>
    </location>
</feature>
<gene>
    <name evidence="1" type="ORF">RPERSI_LOCUS31378</name>
</gene>
<keyword evidence="2" id="KW-1185">Reference proteome</keyword>
<comment type="caution">
    <text evidence="1">The sequence shown here is derived from an EMBL/GenBank/DDBJ whole genome shotgun (WGS) entry which is preliminary data.</text>
</comment>
<reference evidence="1" key="1">
    <citation type="submission" date="2021-06" db="EMBL/GenBank/DDBJ databases">
        <authorList>
            <person name="Kallberg Y."/>
            <person name="Tangrot J."/>
            <person name="Rosling A."/>
        </authorList>
    </citation>
    <scope>NUCLEOTIDE SEQUENCE</scope>
    <source>
        <strain evidence="1">MA461A</strain>
    </source>
</reference>
<dbReference type="Proteomes" id="UP000789920">
    <property type="component" value="Unassembled WGS sequence"/>
</dbReference>
<dbReference type="EMBL" id="CAJVQC010126275">
    <property type="protein sequence ID" value="CAG8840287.1"/>
    <property type="molecule type" value="Genomic_DNA"/>
</dbReference>